<dbReference type="EMBL" id="KF901150">
    <property type="protein sequence ID" value="AIF19895.1"/>
    <property type="molecule type" value="Genomic_DNA"/>
</dbReference>
<sequence>MIKDKDEYLNNVMKKILNSYSIIENLSDRPIDLELLEVEVRKINGFLLVLSKKVISLGNNSSDTKNLEKKIIFYMQNYDFSREINLLLDTYSEDSLRVRNIRDSVLKSLNENELIQKIHDMSNNF</sequence>
<organism evidence="1">
    <name type="scientific">uncultured marine thaumarchaeote KM3_87_H02</name>
    <dbReference type="NCBI Taxonomy" id="1456331"/>
    <lineage>
        <taxon>Archaea</taxon>
        <taxon>Nitrososphaerota</taxon>
        <taxon>environmental samples</taxon>
    </lineage>
</organism>
<name>A0A075HWD6_9ARCH</name>
<reference evidence="1" key="1">
    <citation type="journal article" date="2014" name="Genome Biol. Evol.">
        <title>Pangenome evidence for extensive interdomain horizontal transfer affecting lineage core and shell genes in uncultured planktonic thaumarchaeota and euryarchaeota.</title>
        <authorList>
            <person name="Deschamps P."/>
            <person name="Zivanovic Y."/>
            <person name="Moreira D."/>
            <person name="Rodriguez-Valera F."/>
            <person name="Lopez-Garcia P."/>
        </authorList>
    </citation>
    <scope>NUCLEOTIDE SEQUENCE</scope>
</reference>
<proteinExistence type="predicted"/>
<dbReference type="AlphaFoldDB" id="A0A075HWD6"/>
<evidence type="ECO:0000313" key="1">
    <source>
        <dbReference type="EMBL" id="AIF19895.1"/>
    </source>
</evidence>
<protein>
    <submittedName>
        <fullName evidence="1">Uncharacterized protein</fullName>
    </submittedName>
</protein>
<accession>A0A075HWD6</accession>